<reference evidence="2 3" key="1">
    <citation type="submission" date="2016-10" db="EMBL/GenBank/DDBJ databases">
        <authorList>
            <person name="de Groot N.N."/>
        </authorList>
    </citation>
    <scope>NUCLEOTIDE SEQUENCE [LARGE SCALE GENOMIC DNA]</scope>
    <source>
        <strain evidence="2 3">DSM 23048</strain>
    </source>
</reference>
<feature type="transmembrane region" description="Helical" evidence="1">
    <location>
        <begin position="266"/>
        <end position="283"/>
    </location>
</feature>
<name>A0A1H6Y6N7_9FLAO</name>
<dbReference type="Proteomes" id="UP000183077">
    <property type="component" value="Unassembled WGS sequence"/>
</dbReference>
<keyword evidence="1" id="KW-0472">Membrane</keyword>
<accession>A0A1H6Y6N7</accession>
<gene>
    <name evidence="2" type="ORF">SAMN04488018_12733</name>
</gene>
<evidence type="ECO:0000313" key="2">
    <source>
        <dbReference type="EMBL" id="SEJ35564.1"/>
    </source>
</evidence>
<dbReference type="EMBL" id="FNYS01000027">
    <property type="protein sequence ID" value="SEJ35564.1"/>
    <property type="molecule type" value="Genomic_DNA"/>
</dbReference>
<evidence type="ECO:0000313" key="3">
    <source>
        <dbReference type="Proteomes" id="UP000183077"/>
    </source>
</evidence>
<keyword evidence="1" id="KW-0812">Transmembrane</keyword>
<dbReference type="AlphaFoldDB" id="A0A1H6Y6N7"/>
<protein>
    <submittedName>
        <fullName evidence="2">Pentapeptide repeat-containing protein</fullName>
    </submittedName>
</protein>
<proteinExistence type="predicted"/>
<feature type="transmembrane region" description="Helical" evidence="1">
    <location>
        <begin position="323"/>
        <end position="343"/>
    </location>
</feature>
<dbReference type="SUPFAM" id="SSF141571">
    <property type="entry name" value="Pentapeptide repeat-like"/>
    <property type="match status" value="1"/>
</dbReference>
<dbReference type="RefSeq" id="WP_074748034.1">
    <property type="nucleotide sequence ID" value="NZ_FNYS01000027.1"/>
</dbReference>
<evidence type="ECO:0000256" key="1">
    <source>
        <dbReference type="SAM" id="Phobius"/>
    </source>
</evidence>
<dbReference type="Gene3D" id="2.160.20.80">
    <property type="entry name" value="E3 ubiquitin-protein ligase SopA"/>
    <property type="match status" value="1"/>
</dbReference>
<organism evidence="2 3">
    <name type="scientific">Myroides marinus</name>
    <dbReference type="NCBI Taxonomy" id="703342"/>
    <lineage>
        <taxon>Bacteria</taxon>
        <taxon>Pseudomonadati</taxon>
        <taxon>Bacteroidota</taxon>
        <taxon>Flavobacteriia</taxon>
        <taxon>Flavobacteriales</taxon>
        <taxon>Flavobacteriaceae</taxon>
        <taxon>Myroides</taxon>
    </lineage>
</organism>
<dbReference type="Pfam" id="PF00805">
    <property type="entry name" value="Pentapeptide"/>
    <property type="match status" value="1"/>
</dbReference>
<sequence>MNDDEIEKIADLVIKKSKEAESINKENNRLQSLYLIPKSEKKSKEENENEIENEKRKLRKADECLISSGRIEKKDIKFSTKNTEFVEGKKYHYIEDIKYDNYLFVRGIATDFIFRNIDFSKTIFDSCYFKDCRFINCKFEGAKFMNSNLQGSYYRECNFDYVLFEKTFVDFEIFECAPKWDNLRFRFARSLKLNYASLGDYIKASKAVAIELEATLSHLKSSWLSGEQHYVKKYGGLKGRGEQGLKWIKVFLLDFVWGNGESLRRLIRLNLILFFVLTIYHYYEVTTAKFSDFLDIFLIKIPANYFNIKLKNPCFFDYYPTGLSLFLVISRLVCFGLLMSIIIKKYNRR</sequence>
<keyword evidence="1" id="KW-1133">Transmembrane helix</keyword>
<dbReference type="InterPro" id="IPR001646">
    <property type="entry name" value="5peptide_repeat"/>
</dbReference>
<dbReference type="GeneID" id="82258606"/>